<dbReference type="PROSITE" id="PS50901">
    <property type="entry name" value="FTSK"/>
    <property type="match status" value="1"/>
</dbReference>
<dbReference type="InterPro" id="IPR050206">
    <property type="entry name" value="FtsK/SpoIIIE/SftA"/>
</dbReference>
<dbReference type="SUPFAM" id="SSF52540">
    <property type="entry name" value="P-loop containing nucleoside triphosphate hydrolases"/>
    <property type="match status" value="1"/>
</dbReference>
<evidence type="ECO:0000259" key="6">
    <source>
        <dbReference type="PROSITE" id="PS50901"/>
    </source>
</evidence>
<evidence type="ECO:0000313" key="7">
    <source>
        <dbReference type="EMBL" id="MEE2036125.1"/>
    </source>
</evidence>
<evidence type="ECO:0000313" key="8">
    <source>
        <dbReference type="Proteomes" id="UP001356095"/>
    </source>
</evidence>
<dbReference type="Proteomes" id="UP001356095">
    <property type="component" value="Unassembled WGS sequence"/>
</dbReference>
<keyword evidence="2 3" id="KW-0067">ATP-binding</keyword>
<feature type="binding site" evidence="3">
    <location>
        <begin position="371"/>
        <end position="378"/>
    </location>
    <ligand>
        <name>ATP</name>
        <dbReference type="ChEBI" id="CHEBI:30616"/>
    </ligand>
</feature>
<organism evidence="7 8">
    <name type="scientific">Nocardiopsis codii</name>
    <dbReference type="NCBI Taxonomy" id="3065942"/>
    <lineage>
        <taxon>Bacteria</taxon>
        <taxon>Bacillati</taxon>
        <taxon>Actinomycetota</taxon>
        <taxon>Actinomycetes</taxon>
        <taxon>Streptosporangiales</taxon>
        <taxon>Nocardiopsidaceae</taxon>
        <taxon>Nocardiopsis</taxon>
    </lineage>
</organism>
<comment type="caution">
    <text evidence="7">The sequence shown here is derived from an EMBL/GenBank/DDBJ whole genome shotgun (WGS) entry which is preliminary data.</text>
</comment>
<keyword evidence="5" id="KW-1133">Transmembrane helix</keyword>
<reference evidence="7 8" key="1">
    <citation type="submission" date="2023-08" db="EMBL/GenBank/DDBJ databases">
        <authorList>
            <person name="Girao M."/>
            <person name="Carvalho M.F."/>
        </authorList>
    </citation>
    <scope>NUCLEOTIDE SEQUENCE [LARGE SCALE GENOMIC DNA]</scope>
    <source>
        <strain evidence="7 8">CT-R113</strain>
    </source>
</reference>
<evidence type="ECO:0000256" key="5">
    <source>
        <dbReference type="SAM" id="Phobius"/>
    </source>
</evidence>
<dbReference type="InterPro" id="IPR027417">
    <property type="entry name" value="P-loop_NTPase"/>
</dbReference>
<evidence type="ECO:0000256" key="2">
    <source>
        <dbReference type="ARBA" id="ARBA00022840"/>
    </source>
</evidence>
<dbReference type="Gene3D" id="3.40.50.300">
    <property type="entry name" value="P-loop containing nucleotide triphosphate hydrolases"/>
    <property type="match status" value="1"/>
</dbReference>
<protein>
    <submittedName>
        <fullName evidence="7">FtsK/SpoIIIE domain-containing protein</fullName>
    </submittedName>
</protein>
<keyword evidence="1 3" id="KW-0547">Nucleotide-binding</keyword>
<evidence type="ECO:0000256" key="1">
    <source>
        <dbReference type="ARBA" id="ARBA00022741"/>
    </source>
</evidence>
<dbReference type="Pfam" id="PF01580">
    <property type="entry name" value="FtsK_SpoIIIE"/>
    <property type="match status" value="1"/>
</dbReference>
<feature type="region of interest" description="Disordered" evidence="4">
    <location>
        <begin position="1"/>
        <end position="35"/>
    </location>
</feature>
<gene>
    <name evidence="7" type="ORF">Q8791_02675</name>
</gene>
<keyword evidence="5" id="KW-0812">Transmembrane</keyword>
<evidence type="ECO:0000256" key="4">
    <source>
        <dbReference type="SAM" id="MobiDB-lite"/>
    </source>
</evidence>
<feature type="domain" description="FtsK" evidence="6">
    <location>
        <begin position="344"/>
        <end position="550"/>
    </location>
</feature>
<dbReference type="PANTHER" id="PTHR22683">
    <property type="entry name" value="SPORULATION PROTEIN RELATED"/>
    <property type="match status" value="1"/>
</dbReference>
<feature type="compositionally biased region" description="Basic and acidic residues" evidence="4">
    <location>
        <begin position="1"/>
        <end position="12"/>
    </location>
</feature>
<dbReference type="PANTHER" id="PTHR22683:SF41">
    <property type="entry name" value="DNA TRANSLOCASE FTSK"/>
    <property type="match status" value="1"/>
</dbReference>
<sequence length="735" mass="80214">MSHPEPHDDRTAGENVVAFPTRPAIGAVPAPEPDRVERIDPADVEVLDESDTQLVKRVDDLPVEKDGFLESRRARISQAPDLIPSYLRNPDEFTAAARFLVEYYARVSAYQATRSPIYLLKLMGRAPRGAGRAIAVWGQWAFDTEANELRKSAAGSSRTSEYMMLSRQHTARVRARLLSSLIVALGVTTVGAVALASAPAWASMSGIIAMLALFGAGGRKADAKPIIDRWTSPHLQRALTSEEISEALDAIGIKGSISFAHPIQTDGPGWRAEIDLPKGSTSEKVMDKRQDLAGAMRRPVTTVWPSSDPNEHPARLNLWVAKRDPAKEPRRIWPLMNGGQADLFKPIPLGWDPRGNLVTLNLMYSNLIVGGIPGSGKTSAALAVALGVALDPKAQLWVYELKGSGDLGSVKPVCHRYVSGDDDEDIEDTVKGLRAANAEQKRRKKFIQSLPVNEVADGRRTSKELAAKYPKQNLDPMVVIVDEAQELFTHEEYGKEAEVLCRRLIKKARAYGIILILLTQDPDAASLPPSVSRNAGTRLCLAVMDWRANNNVLGTGAFARGLRATDISANEVGTGILAKQRDHWTVRAAFIKQTEAEEIGKRALALRTAAGTLTGEAAGEEVEYADTSTVVDHLRAVWPDGAASVHSHRLVEALAKFRADLYGPWVETDKPLEEMTDEEAREARTASSTALTNALRDHKIPTRQITIRECCGGAKGVRYNDLPAERADDEDEADE</sequence>
<dbReference type="InterPro" id="IPR002543">
    <property type="entry name" value="FtsK_dom"/>
</dbReference>
<proteinExistence type="predicted"/>
<keyword evidence="5" id="KW-0472">Membrane</keyword>
<accession>A0ABU7K1J6</accession>
<evidence type="ECO:0000256" key="3">
    <source>
        <dbReference type="PROSITE-ProRule" id="PRU00289"/>
    </source>
</evidence>
<keyword evidence="8" id="KW-1185">Reference proteome</keyword>
<feature type="transmembrane region" description="Helical" evidence="5">
    <location>
        <begin position="173"/>
        <end position="194"/>
    </location>
</feature>
<dbReference type="EMBL" id="JAUZMY010000002">
    <property type="protein sequence ID" value="MEE2036125.1"/>
    <property type="molecule type" value="Genomic_DNA"/>
</dbReference>
<dbReference type="RefSeq" id="WP_330089932.1">
    <property type="nucleotide sequence ID" value="NZ_JAUZMY010000002.1"/>
</dbReference>
<name>A0ABU7K1J6_9ACTN</name>